<proteinExistence type="inferred from homology"/>
<dbReference type="InterPro" id="IPR004447">
    <property type="entry name" value="Peptidase_S41A"/>
</dbReference>
<dbReference type="SUPFAM" id="SSF52096">
    <property type="entry name" value="ClpP/crotonase"/>
    <property type="match status" value="1"/>
</dbReference>
<dbReference type="EC" id="3.4.21.102" evidence="9"/>
<dbReference type="InterPro" id="IPR005151">
    <property type="entry name" value="Tail-specific_protease"/>
</dbReference>
<dbReference type="Pfam" id="PF17804">
    <property type="entry name" value="TSP_NTD"/>
    <property type="match status" value="1"/>
</dbReference>
<dbReference type="Pfam" id="PF03572">
    <property type="entry name" value="Peptidase_S41"/>
    <property type="match status" value="1"/>
</dbReference>
<keyword evidence="2 5" id="KW-0645">Protease</keyword>
<evidence type="ECO:0000256" key="7">
    <source>
        <dbReference type="SAM" id="SignalP"/>
    </source>
</evidence>
<keyword evidence="4 5" id="KW-0720">Serine protease</keyword>
<dbReference type="NCBIfam" id="TIGR00225">
    <property type="entry name" value="prc"/>
    <property type="match status" value="1"/>
</dbReference>
<name>A0AAU7CQP3_9BACT</name>
<sequence length="686" mass="76983">MPRLAFRPLALIAIMGFIAAVVGAQAPTSKPLDEDTARVVVNLLELGHMAKPKIDDEIAKKWCQNFLKDLDPQKYYFLKADVDEFMAQATTLDDKIKEGNLDFPKQVFARFLERTDERLKTALDYLDQKPDFTIDEAIDDDPDLIDFPATEDEAKERWRKRIKLDLLQLKVDKTDEKEAVDKVKIRYKDRNRLFHQFDMSELLEVYLSSLTRTFDPHSSYMSAKTLEDTIGQTLHLSLEGIGASLQSENGYAVVKEVVPGMAADKDGRLQPEDKIIGIQNEDGSETDLVEKKLSDVVRYIRGPRGTKVRLIVQPTGTKDRKIYELTRQKIELVEQHAKGQIIDVKDPQNKVYKVGVINLPAFYGDTQAVMAQDPDAVSATVDTKKLIRGFKEKGIDALILDLRGNGGGLLEEARTLSGLFIDRGPVVQVKDASGVKHIDDKEAGAAWTGPLVVLIDHLSASASEIFAGVIKDYDRGLIVGDSSTFGKGTVQSIVPINEQLRRRDDANLGALKLTIQQFYRVNGESTQVLGVTPHIHIPSIRDKADFGEGKMDNALKFDKVEALPIAGLKQVNSSLVRELETRSLDRRKANAKFQKQEERIAKFVERKARHSISLNEDKFRSEFVPDEDITKDEDKPKKDKTKKKFTEHPAWEPDYYNDEVASIVADYLTLGSKVLSSTTGPVTNSR</sequence>
<dbReference type="SUPFAM" id="SSF50156">
    <property type="entry name" value="PDZ domain-like"/>
    <property type="match status" value="1"/>
</dbReference>
<dbReference type="EMBL" id="CP155447">
    <property type="protein sequence ID" value="XBH07551.1"/>
    <property type="molecule type" value="Genomic_DNA"/>
</dbReference>
<dbReference type="InterPro" id="IPR036034">
    <property type="entry name" value="PDZ_sf"/>
</dbReference>
<feature type="signal peptide" evidence="7">
    <location>
        <begin position="1"/>
        <end position="26"/>
    </location>
</feature>
<dbReference type="InterPro" id="IPR029045">
    <property type="entry name" value="ClpP/crotonase-like_dom_sf"/>
</dbReference>
<dbReference type="PANTHER" id="PTHR32060">
    <property type="entry name" value="TAIL-SPECIFIC PROTEASE"/>
    <property type="match status" value="1"/>
</dbReference>
<dbReference type="PANTHER" id="PTHR32060:SF22">
    <property type="entry name" value="CARBOXYL-TERMINAL-PROCESSING PEPTIDASE 3, CHLOROPLASTIC"/>
    <property type="match status" value="1"/>
</dbReference>
<dbReference type="GO" id="GO:0007165">
    <property type="term" value="P:signal transduction"/>
    <property type="evidence" value="ECO:0007669"/>
    <property type="project" value="TreeGrafter"/>
</dbReference>
<dbReference type="RefSeq" id="WP_406700388.1">
    <property type="nucleotide sequence ID" value="NZ_CP155447.1"/>
</dbReference>
<dbReference type="SMART" id="SM00245">
    <property type="entry name" value="TSPc"/>
    <property type="match status" value="1"/>
</dbReference>
<protein>
    <submittedName>
        <fullName evidence="9">Carboxy terminal-processing peptidase</fullName>
        <ecNumber evidence="9">3.4.21.102</ecNumber>
    </submittedName>
</protein>
<dbReference type="InterPro" id="IPR001478">
    <property type="entry name" value="PDZ"/>
</dbReference>
<accession>A0AAU7CQP3</accession>
<dbReference type="Gene3D" id="3.90.226.10">
    <property type="entry name" value="2-enoyl-CoA Hydratase, Chain A, domain 1"/>
    <property type="match status" value="1"/>
</dbReference>
<dbReference type="FunFam" id="3.90.226.10:FF:000090">
    <property type="entry name" value="Tail-specific protease"/>
    <property type="match status" value="1"/>
</dbReference>
<feature type="chain" id="PRO_5043862524" evidence="7">
    <location>
        <begin position="27"/>
        <end position="686"/>
    </location>
</feature>
<evidence type="ECO:0000259" key="8">
    <source>
        <dbReference type="PROSITE" id="PS50106"/>
    </source>
</evidence>
<evidence type="ECO:0000256" key="4">
    <source>
        <dbReference type="ARBA" id="ARBA00022825"/>
    </source>
</evidence>
<keyword evidence="7" id="KW-0732">Signal</keyword>
<keyword evidence="3 5" id="KW-0378">Hydrolase</keyword>
<dbReference type="GO" id="GO:0006508">
    <property type="term" value="P:proteolysis"/>
    <property type="evidence" value="ECO:0007669"/>
    <property type="project" value="UniProtKB-KW"/>
</dbReference>
<dbReference type="CDD" id="cd07560">
    <property type="entry name" value="Peptidase_S41_CPP"/>
    <property type="match status" value="1"/>
</dbReference>
<feature type="domain" description="PDZ" evidence="8">
    <location>
        <begin position="231"/>
        <end position="301"/>
    </location>
</feature>
<dbReference type="InterPro" id="IPR040573">
    <property type="entry name" value="TSP_N"/>
</dbReference>
<reference evidence="9" key="1">
    <citation type="submission" date="2024-05" db="EMBL/GenBank/DDBJ databases">
        <title>Planctomycetes of the genus Singulisphaera possess chitinolytic capabilities.</title>
        <authorList>
            <person name="Ivanova A."/>
        </authorList>
    </citation>
    <scope>NUCLEOTIDE SEQUENCE</scope>
    <source>
        <strain evidence="9">Ch08T</strain>
    </source>
</reference>
<evidence type="ECO:0000256" key="6">
    <source>
        <dbReference type="SAM" id="MobiDB-lite"/>
    </source>
</evidence>
<evidence type="ECO:0000256" key="1">
    <source>
        <dbReference type="ARBA" id="ARBA00009179"/>
    </source>
</evidence>
<evidence type="ECO:0000256" key="3">
    <source>
        <dbReference type="ARBA" id="ARBA00022801"/>
    </source>
</evidence>
<dbReference type="GO" id="GO:0004252">
    <property type="term" value="F:serine-type endopeptidase activity"/>
    <property type="evidence" value="ECO:0007669"/>
    <property type="project" value="UniProtKB-EC"/>
</dbReference>
<dbReference type="InterPro" id="IPR020992">
    <property type="entry name" value="Tail_Prtase_C"/>
</dbReference>
<dbReference type="Pfam" id="PF00595">
    <property type="entry name" value="PDZ"/>
    <property type="match status" value="1"/>
</dbReference>
<dbReference type="AlphaFoldDB" id="A0AAU7CQP3"/>
<feature type="region of interest" description="Disordered" evidence="6">
    <location>
        <begin position="625"/>
        <end position="648"/>
    </location>
</feature>
<dbReference type="GO" id="GO:0030288">
    <property type="term" value="C:outer membrane-bounded periplasmic space"/>
    <property type="evidence" value="ECO:0007669"/>
    <property type="project" value="TreeGrafter"/>
</dbReference>
<organism evidence="9">
    <name type="scientific">Singulisphaera sp. Ch08</name>
    <dbReference type="NCBI Taxonomy" id="3120278"/>
    <lineage>
        <taxon>Bacteria</taxon>
        <taxon>Pseudomonadati</taxon>
        <taxon>Planctomycetota</taxon>
        <taxon>Planctomycetia</taxon>
        <taxon>Isosphaerales</taxon>
        <taxon>Isosphaeraceae</taxon>
        <taxon>Singulisphaera</taxon>
    </lineage>
</organism>
<comment type="similarity">
    <text evidence="1 5">Belongs to the peptidase S41A family.</text>
</comment>
<evidence type="ECO:0000256" key="5">
    <source>
        <dbReference type="RuleBase" id="RU004404"/>
    </source>
</evidence>
<evidence type="ECO:0000313" key="9">
    <source>
        <dbReference type="EMBL" id="XBH07551.1"/>
    </source>
</evidence>
<gene>
    <name evidence="9" type="ORF">V5E97_16390</name>
</gene>
<dbReference type="PROSITE" id="PS50106">
    <property type="entry name" value="PDZ"/>
    <property type="match status" value="1"/>
</dbReference>
<dbReference type="Gene3D" id="2.30.42.10">
    <property type="match status" value="1"/>
</dbReference>
<dbReference type="SMART" id="SM00228">
    <property type="entry name" value="PDZ"/>
    <property type="match status" value="1"/>
</dbReference>
<dbReference type="CDD" id="cd06782">
    <property type="entry name" value="cpPDZ_CPP-like"/>
    <property type="match status" value="1"/>
</dbReference>
<dbReference type="Pfam" id="PF11818">
    <property type="entry name" value="DUF3340"/>
    <property type="match status" value="1"/>
</dbReference>
<evidence type="ECO:0000256" key="2">
    <source>
        <dbReference type="ARBA" id="ARBA00022670"/>
    </source>
</evidence>